<reference evidence="1 2" key="1">
    <citation type="journal article" date="2017" name="Nat. Commun.">
        <title>In situ click chemistry generation of cyclooxygenase-2 inhibitors.</title>
        <authorList>
            <person name="Bhardwaj A."/>
            <person name="Kaur J."/>
            <person name="Wuest M."/>
            <person name="Wuest F."/>
        </authorList>
    </citation>
    <scope>NUCLEOTIDE SEQUENCE [LARGE SCALE GENOMIC DNA]</scope>
    <source>
        <strain evidence="1">S2_012_000_R3_94</strain>
    </source>
</reference>
<protein>
    <submittedName>
        <fullName evidence="1">Uncharacterized protein</fullName>
    </submittedName>
</protein>
<organism evidence="1 2">
    <name type="scientific">Paracoccus denitrificans</name>
    <dbReference type="NCBI Taxonomy" id="266"/>
    <lineage>
        <taxon>Bacteria</taxon>
        <taxon>Pseudomonadati</taxon>
        <taxon>Pseudomonadota</taxon>
        <taxon>Alphaproteobacteria</taxon>
        <taxon>Rhodobacterales</taxon>
        <taxon>Paracoccaceae</taxon>
        <taxon>Paracoccus</taxon>
    </lineage>
</organism>
<accession>A0A533I3V3</accession>
<name>A0A533I3V3_PARDE</name>
<proteinExistence type="predicted"/>
<evidence type="ECO:0000313" key="1">
    <source>
        <dbReference type="EMBL" id="TKW65034.1"/>
    </source>
</evidence>
<comment type="caution">
    <text evidence="1">The sequence shown here is derived from an EMBL/GenBank/DDBJ whole genome shotgun (WGS) entry which is preliminary data.</text>
</comment>
<evidence type="ECO:0000313" key="2">
    <source>
        <dbReference type="Proteomes" id="UP000315344"/>
    </source>
</evidence>
<dbReference type="EMBL" id="VAFL01000017">
    <property type="protein sequence ID" value="TKW65034.1"/>
    <property type="molecule type" value="Genomic_DNA"/>
</dbReference>
<dbReference type="AlphaFoldDB" id="A0A533I3V3"/>
<gene>
    <name evidence="1" type="ORF">DI616_16825</name>
</gene>
<dbReference type="Proteomes" id="UP000315344">
    <property type="component" value="Unassembled WGS sequence"/>
</dbReference>
<sequence length="159" mass="17568">MAGHYPHAWVVWRCCVVKPVHEGLTDICSPAHIWDAGLIIPSVRDTLAPAFLIELAHCDERPAVEQQSIMPQNVTHSCNTEAPESRRQPFVMEAFDQATPEAKALIAEPQLARARNRVDAIVEGRQPFGLLGEKNLNAGQRVAIVIKREEGRNGMPSGF</sequence>